<evidence type="ECO:0000259" key="1">
    <source>
        <dbReference type="Pfam" id="PF09917"/>
    </source>
</evidence>
<evidence type="ECO:0000313" key="3">
    <source>
        <dbReference type="Proteomes" id="UP000248863"/>
    </source>
</evidence>
<dbReference type="Proteomes" id="UP000248863">
    <property type="component" value="Unassembled WGS sequence"/>
</dbReference>
<comment type="caution">
    <text evidence="2">The sequence shown here is derived from an EMBL/GenBank/DDBJ whole genome shotgun (WGS) entry which is preliminary data.</text>
</comment>
<keyword evidence="3" id="KW-1185">Reference proteome</keyword>
<dbReference type="PANTHER" id="PTHR36919">
    <property type="entry name" value="BLR1215 PROTEIN"/>
    <property type="match status" value="1"/>
</dbReference>
<organism evidence="2 3">
    <name type="scientific">Rhodoplanes elegans</name>
    <dbReference type="NCBI Taxonomy" id="29408"/>
    <lineage>
        <taxon>Bacteria</taxon>
        <taxon>Pseudomonadati</taxon>
        <taxon>Pseudomonadota</taxon>
        <taxon>Alphaproteobacteria</taxon>
        <taxon>Hyphomicrobiales</taxon>
        <taxon>Nitrobacteraceae</taxon>
        <taxon>Rhodoplanes</taxon>
    </lineage>
</organism>
<protein>
    <recommendedName>
        <fullName evidence="1">DUF2147 domain-containing protein</fullName>
    </recommendedName>
</protein>
<feature type="domain" description="DUF2147" evidence="1">
    <location>
        <begin position="28"/>
        <end position="121"/>
    </location>
</feature>
<reference evidence="2 3" key="1">
    <citation type="submission" date="2017-07" db="EMBL/GenBank/DDBJ databases">
        <title>Draft Genome Sequences of Select Purple Nonsulfur Bacteria.</title>
        <authorList>
            <person name="Lasarre B."/>
            <person name="Mckinlay J.B."/>
        </authorList>
    </citation>
    <scope>NUCLEOTIDE SEQUENCE [LARGE SCALE GENOMIC DNA]</scope>
    <source>
        <strain evidence="2 3">DSM 11907</strain>
    </source>
</reference>
<dbReference type="PANTHER" id="PTHR36919:SF2">
    <property type="entry name" value="BLL6627 PROTEIN"/>
    <property type="match status" value="1"/>
</dbReference>
<dbReference type="Pfam" id="PF09917">
    <property type="entry name" value="DUF2147"/>
    <property type="match status" value="1"/>
</dbReference>
<dbReference type="Gene3D" id="2.40.128.520">
    <property type="match status" value="1"/>
</dbReference>
<gene>
    <name evidence="2" type="ORF">CH338_30075</name>
</gene>
<dbReference type="AlphaFoldDB" id="A0A327JNN6"/>
<proteinExistence type="predicted"/>
<evidence type="ECO:0000313" key="2">
    <source>
        <dbReference type="EMBL" id="RAI27335.1"/>
    </source>
</evidence>
<name>A0A327JNN6_9BRAD</name>
<sequence length="123" mass="12822">MTTDRVAALPPAPAPAPAPVVAATGPVGLWMTEKKEGMVRVEACGQNLCGYSVDAKTGRNGEKVLIDMKASGDGWKGRIKDTRNGGGGIYDSTLAMKGADKMRVQGCAFGGMFCGGQTWTRVN</sequence>
<dbReference type="EMBL" id="NPEU01000841">
    <property type="protein sequence ID" value="RAI27335.1"/>
    <property type="molecule type" value="Genomic_DNA"/>
</dbReference>
<accession>A0A327JNN6</accession>
<dbReference type="InterPro" id="IPR019223">
    <property type="entry name" value="DUF2147"/>
</dbReference>